<organism evidence="1">
    <name type="scientific">uncultured bacterium A1Q1_fos_2059</name>
    <dbReference type="NCBI Taxonomy" id="1256559"/>
    <lineage>
        <taxon>Bacteria</taxon>
        <taxon>environmental samples</taxon>
    </lineage>
</organism>
<dbReference type="AlphaFoldDB" id="L7VXX1"/>
<name>L7VXX1_9BACT</name>
<reference evidence="1" key="1">
    <citation type="submission" date="2012-09" db="EMBL/GenBank/DDBJ databases">
        <title>Metagenomic Characterization of a Microbial Community in Wastewater Detects High Levels of Antibiotic Resistance.</title>
        <authorList>
            <person name="Abrams M."/>
            <person name="Caldwell A."/>
            <person name="Vandaei E."/>
            <person name="Lee W."/>
            <person name="Perrott J."/>
            <person name="Khan S.Y."/>
            <person name="Ta J."/>
            <person name="Romero D."/>
            <person name="Nguyen V."/>
            <person name="Pourmand N."/>
            <person name="Ouverney C.C."/>
        </authorList>
    </citation>
    <scope>NUCLEOTIDE SEQUENCE</scope>
</reference>
<proteinExistence type="predicted"/>
<dbReference type="EMBL" id="JX649904">
    <property type="protein sequence ID" value="AGC72499.1"/>
    <property type="molecule type" value="Genomic_DNA"/>
</dbReference>
<evidence type="ECO:0000313" key="1">
    <source>
        <dbReference type="EMBL" id="AGC72499.1"/>
    </source>
</evidence>
<sequence length="46" mass="5219">MRRADTFEGLDETWARIAVRDSETLAHLTTALDALRNINPEKDPHA</sequence>
<accession>L7VXX1</accession>
<protein>
    <submittedName>
        <fullName evidence="1">Uncharacterized protein</fullName>
    </submittedName>
</protein>